<dbReference type="HOGENOM" id="CLU_2096278_0_0_1"/>
<keyword evidence="3" id="KW-1185">Reference proteome</keyword>
<sequence length="116" mass="13052">MSPVSCYITHPAFNGPRQGKHEEDPNFSVQHRIFEDLAASQAPVFEKLLGLKFDASTGEPEQESGDKGMVIEEDEEEEGEITSHNETKRVGSKKVRKCYCTTLDFLTCEDLDQSKK</sequence>
<feature type="compositionally biased region" description="Acidic residues" evidence="1">
    <location>
        <begin position="71"/>
        <end position="80"/>
    </location>
</feature>
<feature type="region of interest" description="Disordered" evidence="1">
    <location>
        <begin position="1"/>
        <end position="24"/>
    </location>
</feature>
<dbReference type="EMBL" id="KN819036">
    <property type="protein sequence ID" value="KIL54006.1"/>
    <property type="molecule type" value="Genomic_DNA"/>
</dbReference>
<accession>A0A0C2WBS6</accession>
<dbReference type="Proteomes" id="UP000054549">
    <property type="component" value="Unassembled WGS sequence"/>
</dbReference>
<dbReference type="AlphaFoldDB" id="A0A0C2WBS6"/>
<proteinExistence type="predicted"/>
<evidence type="ECO:0000313" key="3">
    <source>
        <dbReference type="Proteomes" id="UP000054549"/>
    </source>
</evidence>
<dbReference type="InParanoid" id="A0A0C2WBS6"/>
<evidence type="ECO:0000256" key="1">
    <source>
        <dbReference type="SAM" id="MobiDB-lite"/>
    </source>
</evidence>
<feature type="region of interest" description="Disordered" evidence="1">
    <location>
        <begin position="55"/>
        <end position="91"/>
    </location>
</feature>
<protein>
    <submittedName>
        <fullName evidence="2">Uncharacterized protein</fullName>
    </submittedName>
</protein>
<organism evidence="2 3">
    <name type="scientific">Amanita muscaria (strain Koide BX008)</name>
    <dbReference type="NCBI Taxonomy" id="946122"/>
    <lineage>
        <taxon>Eukaryota</taxon>
        <taxon>Fungi</taxon>
        <taxon>Dikarya</taxon>
        <taxon>Basidiomycota</taxon>
        <taxon>Agaricomycotina</taxon>
        <taxon>Agaricomycetes</taxon>
        <taxon>Agaricomycetidae</taxon>
        <taxon>Agaricales</taxon>
        <taxon>Pluteineae</taxon>
        <taxon>Amanitaceae</taxon>
        <taxon>Amanita</taxon>
    </lineage>
</organism>
<name>A0A0C2WBS6_AMAMK</name>
<evidence type="ECO:0000313" key="2">
    <source>
        <dbReference type="EMBL" id="KIL54006.1"/>
    </source>
</evidence>
<gene>
    <name evidence="2" type="ORF">M378DRAFT_19302</name>
</gene>
<reference evidence="2 3" key="1">
    <citation type="submission" date="2014-04" db="EMBL/GenBank/DDBJ databases">
        <title>Evolutionary Origins and Diversification of the Mycorrhizal Mutualists.</title>
        <authorList>
            <consortium name="DOE Joint Genome Institute"/>
            <consortium name="Mycorrhizal Genomics Consortium"/>
            <person name="Kohler A."/>
            <person name="Kuo A."/>
            <person name="Nagy L.G."/>
            <person name="Floudas D."/>
            <person name="Copeland A."/>
            <person name="Barry K.W."/>
            <person name="Cichocki N."/>
            <person name="Veneault-Fourrey C."/>
            <person name="LaButti K."/>
            <person name="Lindquist E.A."/>
            <person name="Lipzen A."/>
            <person name="Lundell T."/>
            <person name="Morin E."/>
            <person name="Murat C."/>
            <person name="Riley R."/>
            <person name="Ohm R."/>
            <person name="Sun H."/>
            <person name="Tunlid A."/>
            <person name="Henrissat B."/>
            <person name="Grigoriev I.V."/>
            <person name="Hibbett D.S."/>
            <person name="Martin F."/>
        </authorList>
    </citation>
    <scope>NUCLEOTIDE SEQUENCE [LARGE SCALE GENOMIC DNA]</scope>
    <source>
        <strain evidence="2 3">Koide BX008</strain>
    </source>
</reference>